<dbReference type="Gramene" id="mRNA:HanXRQr2_Chr03g0133291">
    <property type="protein sequence ID" value="mRNA:HanXRQr2_Chr03g0133291"/>
    <property type="gene ID" value="HanXRQr2_Chr03g0133291"/>
</dbReference>
<sequence length="151" mass="15543">MAMKSFILLIPILIVIFVGTQAEAQLPPTTAGASFNISGIVLCSTDSSVYNVATPTPPFPNATVQLLCDGNVIASTTTSESGGFSFLVRLQATLTTVLASCKVDVVTPLSACNATLPSTSPSLEASLRATIQSSVTTSKIITSPFQVMGSL</sequence>
<feature type="signal peptide" evidence="1">
    <location>
        <begin position="1"/>
        <end position="22"/>
    </location>
</feature>
<name>A0A251VB72_HELAN</name>
<dbReference type="InParanoid" id="A0A251VB72"/>
<evidence type="ECO:0000313" key="2">
    <source>
        <dbReference type="EMBL" id="KAF5816341.1"/>
    </source>
</evidence>
<evidence type="ECO:0000313" key="3">
    <source>
        <dbReference type="EMBL" id="OTG32684.1"/>
    </source>
</evidence>
<dbReference type="AlphaFoldDB" id="A0A251VB72"/>
<reference evidence="2 4" key="1">
    <citation type="journal article" date="2017" name="Nature">
        <title>The sunflower genome provides insights into oil metabolism, flowering and Asterid evolution.</title>
        <authorList>
            <person name="Badouin H."/>
            <person name="Gouzy J."/>
            <person name="Grassa C.J."/>
            <person name="Murat F."/>
            <person name="Staton S.E."/>
            <person name="Cottret L."/>
            <person name="Lelandais-Briere C."/>
            <person name="Owens G.L."/>
            <person name="Carrere S."/>
            <person name="Mayjonade B."/>
            <person name="Legrand L."/>
            <person name="Gill N."/>
            <person name="Kane N.C."/>
            <person name="Bowers J.E."/>
            <person name="Hubner S."/>
            <person name="Bellec A."/>
            <person name="Berard A."/>
            <person name="Berges H."/>
            <person name="Blanchet N."/>
            <person name="Boniface M.C."/>
            <person name="Brunel D."/>
            <person name="Catrice O."/>
            <person name="Chaidir N."/>
            <person name="Claudel C."/>
            <person name="Donnadieu C."/>
            <person name="Faraut T."/>
            <person name="Fievet G."/>
            <person name="Helmstetter N."/>
            <person name="King M."/>
            <person name="Knapp S.J."/>
            <person name="Lai Z."/>
            <person name="Le Paslier M.C."/>
            <person name="Lippi Y."/>
            <person name="Lorenzon L."/>
            <person name="Mandel J.R."/>
            <person name="Marage G."/>
            <person name="Marchand G."/>
            <person name="Marquand E."/>
            <person name="Bret-Mestries E."/>
            <person name="Morien E."/>
            <person name="Nambeesan S."/>
            <person name="Nguyen T."/>
            <person name="Pegot-Espagnet P."/>
            <person name="Pouilly N."/>
            <person name="Raftis F."/>
            <person name="Sallet E."/>
            <person name="Schiex T."/>
            <person name="Thomas J."/>
            <person name="Vandecasteele C."/>
            <person name="Vares D."/>
            <person name="Vear F."/>
            <person name="Vautrin S."/>
            <person name="Crespi M."/>
            <person name="Mangin B."/>
            <person name="Burke J.M."/>
            <person name="Salse J."/>
            <person name="Munos S."/>
            <person name="Vincourt P."/>
            <person name="Rieseberg L.H."/>
            <person name="Langlade N.B."/>
        </authorList>
    </citation>
    <scope>NUCLEOTIDE SEQUENCE [LARGE SCALE GENOMIC DNA]</scope>
    <source>
        <strain evidence="4">cv. SF193</strain>
        <tissue evidence="2">Leaves</tissue>
    </source>
</reference>
<dbReference type="PANTHER" id="PTHR34458:SF5">
    <property type="entry name" value="POLLEN OLE E 1 ALLERGEN AND EXTENSIN FAMILY PROTEIN"/>
    <property type="match status" value="1"/>
</dbReference>
<gene>
    <name evidence="3" type="ORF">HannXRQ_Chr03g0089391</name>
    <name evidence="2" type="ORF">HanXRQr2_Chr03g0133291</name>
</gene>
<dbReference type="Proteomes" id="UP000215914">
    <property type="component" value="Chromosome 3"/>
</dbReference>
<dbReference type="SUPFAM" id="SSF49478">
    <property type="entry name" value="Cna protein B-type domain"/>
    <property type="match status" value="1"/>
</dbReference>
<proteinExistence type="predicted"/>
<keyword evidence="1" id="KW-0732">Signal</keyword>
<dbReference type="Pfam" id="PF01190">
    <property type="entry name" value="Pollen_Ole_e_1"/>
    <property type="match status" value="1"/>
</dbReference>
<dbReference type="PANTHER" id="PTHR34458">
    <property type="entry name" value="POLLEN OLE E 1 ALLERGEN AND EXTENSIN FAMILY PROTEIN-RELATED"/>
    <property type="match status" value="1"/>
</dbReference>
<dbReference type="OMA" id="HTGAYTM"/>
<dbReference type="EMBL" id="MNCJ02000318">
    <property type="protein sequence ID" value="KAF5816341.1"/>
    <property type="molecule type" value="Genomic_DNA"/>
</dbReference>
<dbReference type="OrthoDB" id="905355at2759"/>
<dbReference type="InterPro" id="IPR040404">
    <property type="entry name" value="Phylloplanin-like"/>
</dbReference>
<accession>A0A251VB72</accession>
<reference evidence="3" key="2">
    <citation type="submission" date="2017-02" db="EMBL/GenBank/DDBJ databases">
        <title>Sunflower complete genome.</title>
        <authorList>
            <person name="Langlade N."/>
            <person name="Munos S."/>
        </authorList>
    </citation>
    <scope>NUCLEOTIDE SEQUENCE [LARGE SCALE GENOMIC DNA]</scope>
    <source>
        <tissue evidence="3">Leaves</tissue>
    </source>
</reference>
<reference evidence="2" key="3">
    <citation type="submission" date="2020-06" db="EMBL/GenBank/DDBJ databases">
        <title>Helianthus annuus Genome sequencing and assembly Release 2.</title>
        <authorList>
            <person name="Gouzy J."/>
            <person name="Langlade N."/>
            <person name="Munos S."/>
        </authorList>
    </citation>
    <scope>NUCLEOTIDE SEQUENCE</scope>
    <source>
        <tissue evidence="2">Leaves</tissue>
    </source>
</reference>
<protein>
    <submittedName>
        <fullName evidence="2">Phylloplanin</fullName>
    </submittedName>
    <submittedName>
        <fullName evidence="3">Putative immunoglobulin-like fold protein</fullName>
    </submittedName>
</protein>
<evidence type="ECO:0000256" key="1">
    <source>
        <dbReference type="SAM" id="SignalP"/>
    </source>
</evidence>
<keyword evidence="4" id="KW-1185">Reference proteome</keyword>
<organism evidence="3 4">
    <name type="scientific">Helianthus annuus</name>
    <name type="common">Common sunflower</name>
    <dbReference type="NCBI Taxonomy" id="4232"/>
    <lineage>
        <taxon>Eukaryota</taxon>
        <taxon>Viridiplantae</taxon>
        <taxon>Streptophyta</taxon>
        <taxon>Embryophyta</taxon>
        <taxon>Tracheophyta</taxon>
        <taxon>Spermatophyta</taxon>
        <taxon>Magnoliopsida</taxon>
        <taxon>eudicotyledons</taxon>
        <taxon>Gunneridae</taxon>
        <taxon>Pentapetalae</taxon>
        <taxon>asterids</taxon>
        <taxon>campanulids</taxon>
        <taxon>Asterales</taxon>
        <taxon>Asteraceae</taxon>
        <taxon>Asteroideae</taxon>
        <taxon>Heliantheae alliance</taxon>
        <taxon>Heliantheae</taxon>
        <taxon>Helianthus</taxon>
    </lineage>
</organism>
<feature type="chain" id="PRO_5012400187" evidence="1">
    <location>
        <begin position="23"/>
        <end position="151"/>
    </location>
</feature>
<dbReference type="EMBL" id="CM007892">
    <property type="protein sequence ID" value="OTG32684.1"/>
    <property type="molecule type" value="Genomic_DNA"/>
</dbReference>
<evidence type="ECO:0000313" key="4">
    <source>
        <dbReference type="Proteomes" id="UP000215914"/>
    </source>
</evidence>